<protein>
    <submittedName>
        <fullName evidence="2">Uncharacterized protein</fullName>
    </submittedName>
</protein>
<proteinExistence type="predicted"/>
<feature type="region of interest" description="Disordered" evidence="1">
    <location>
        <begin position="32"/>
        <end position="52"/>
    </location>
</feature>
<feature type="non-terminal residue" evidence="2">
    <location>
        <position position="1"/>
    </location>
</feature>
<evidence type="ECO:0000313" key="2">
    <source>
        <dbReference type="EMBL" id="GAG94701.1"/>
    </source>
</evidence>
<dbReference type="AlphaFoldDB" id="X1DE44"/>
<reference evidence="2" key="1">
    <citation type="journal article" date="2014" name="Front. Microbiol.">
        <title>High frequency of phylogenetically diverse reductive dehalogenase-homologous genes in deep subseafloor sedimentary metagenomes.</title>
        <authorList>
            <person name="Kawai M."/>
            <person name="Futagami T."/>
            <person name="Toyoda A."/>
            <person name="Takaki Y."/>
            <person name="Nishi S."/>
            <person name="Hori S."/>
            <person name="Arai W."/>
            <person name="Tsubouchi T."/>
            <person name="Morono Y."/>
            <person name="Uchiyama I."/>
            <person name="Ito T."/>
            <person name="Fujiyama A."/>
            <person name="Inagaki F."/>
            <person name="Takami H."/>
        </authorList>
    </citation>
    <scope>NUCLEOTIDE SEQUENCE</scope>
    <source>
        <strain evidence="2">Expedition CK06-06</strain>
    </source>
</reference>
<name>X1DE44_9ZZZZ</name>
<accession>X1DE44</accession>
<sequence length="52" mass="5731">IMTISARIMYLILTSVKKRLINPKYTPKTAISKAKNAETASTQHNNAAAGWI</sequence>
<comment type="caution">
    <text evidence="2">The sequence shown here is derived from an EMBL/GenBank/DDBJ whole genome shotgun (WGS) entry which is preliminary data.</text>
</comment>
<gene>
    <name evidence="2" type="ORF">S01H4_46893</name>
</gene>
<evidence type="ECO:0000256" key="1">
    <source>
        <dbReference type="SAM" id="MobiDB-lite"/>
    </source>
</evidence>
<organism evidence="2">
    <name type="scientific">marine sediment metagenome</name>
    <dbReference type="NCBI Taxonomy" id="412755"/>
    <lineage>
        <taxon>unclassified sequences</taxon>
        <taxon>metagenomes</taxon>
        <taxon>ecological metagenomes</taxon>
    </lineage>
</organism>
<dbReference type="EMBL" id="BART01026256">
    <property type="protein sequence ID" value="GAG94701.1"/>
    <property type="molecule type" value="Genomic_DNA"/>
</dbReference>